<dbReference type="EMBL" id="JAAEDK010000029">
    <property type="protein sequence ID" value="MBR0660388.1"/>
    <property type="molecule type" value="Genomic_DNA"/>
</dbReference>
<feature type="transmembrane region" description="Helical" evidence="8">
    <location>
        <begin position="275"/>
        <end position="296"/>
    </location>
</feature>
<feature type="transmembrane region" description="Helical" evidence="8">
    <location>
        <begin position="99"/>
        <end position="131"/>
    </location>
</feature>
<evidence type="ECO:0000256" key="2">
    <source>
        <dbReference type="ARBA" id="ARBA00022475"/>
    </source>
</evidence>
<dbReference type="RefSeq" id="WP_168042230.1">
    <property type="nucleotide sequence ID" value="NZ_JAAEDK010000029.1"/>
</dbReference>
<keyword evidence="3" id="KW-0808">Transferase</keyword>
<feature type="transmembrane region" description="Helical" evidence="8">
    <location>
        <begin position="308"/>
        <end position="336"/>
    </location>
</feature>
<feature type="transmembrane region" description="Helical" evidence="8">
    <location>
        <begin position="143"/>
        <end position="176"/>
    </location>
</feature>
<accession>A0A9X9WJ78</accession>
<feature type="transmembrane region" description="Helical" evidence="8">
    <location>
        <begin position="21"/>
        <end position="40"/>
    </location>
</feature>
<dbReference type="EMBL" id="JAAVUP010000004">
    <property type="protein sequence ID" value="NKE18324.1"/>
    <property type="molecule type" value="Genomic_DNA"/>
</dbReference>
<proteinExistence type="inferred from homology"/>
<reference evidence="9" key="1">
    <citation type="submission" date="2020-01" db="EMBL/GenBank/DDBJ databases">
        <authorList>
            <person name="Rat A."/>
        </authorList>
    </citation>
    <scope>NUCLEOTIDE SEQUENCE</scope>
    <source>
        <strain evidence="9">LMG 31161</strain>
    </source>
</reference>
<sequence length="396" mass="41768">MSLAILRDARWMTRDRARAYLLAYAALCLPILVEAGLRLLGWREPPPADTDFLSFHAAARLALEGNPAGPWLRDVHAAMQAAIQGREGGRYFAFFYPPVFLLICLPFGLLPVLPAYLAWMAATGAACLAALRAWTAERGWAPAIFVLLAPASLLNILHGQNAFLTTALLAAAGALLDRRPALAGLAFATLAFKPQLGILVVPALLAGRRWTAIGAACAGGLAWGLAAWAAFGTEAWRAFLARMPDAGEVLASGALATWKVLSLYATARSLGAPEAVATLVQAAATIVTVAAVVIAVRRGTDGRATVALVAAGAPLVTPFVLVYDFVVLLVPTLWIATQARHEGFRPWEKSALLLTWLMPLLAFLGGLVTGVSPGPLPAAILLVLVLRRLSPARATT</sequence>
<evidence type="ECO:0000256" key="3">
    <source>
        <dbReference type="ARBA" id="ARBA00022679"/>
    </source>
</evidence>
<protein>
    <submittedName>
        <fullName evidence="9">DUF2029 domain-containing protein</fullName>
    </submittedName>
</protein>
<evidence type="ECO:0000256" key="8">
    <source>
        <dbReference type="SAM" id="Phobius"/>
    </source>
</evidence>
<keyword evidence="5 8" id="KW-1133">Transmembrane helix</keyword>
<comment type="caution">
    <text evidence="9">The sequence shown here is derived from an EMBL/GenBank/DDBJ whole genome shotgun (WGS) entry which is preliminary data.</text>
</comment>
<organism evidence="9 12">
    <name type="scientific">Neoroseomonas oryzicola</name>
    <dbReference type="NCBI Taxonomy" id="535904"/>
    <lineage>
        <taxon>Bacteria</taxon>
        <taxon>Pseudomonadati</taxon>
        <taxon>Pseudomonadota</taxon>
        <taxon>Alphaproteobacteria</taxon>
        <taxon>Acetobacterales</taxon>
        <taxon>Acetobacteraceae</taxon>
        <taxon>Neoroseomonas</taxon>
    </lineage>
</organism>
<comment type="similarity">
    <text evidence="7">Belongs to the glycosyltransferase 87 family.</text>
</comment>
<evidence type="ECO:0000313" key="11">
    <source>
        <dbReference type="Proteomes" id="UP000746741"/>
    </source>
</evidence>
<feature type="transmembrane region" description="Helical" evidence="8">
    <location>
        <begin position="356"/>
        <end position="386"/>
    </location>
</feature>
<keyword evidence="4 8" id="KW-0812">Transmembrane</keyword>
<feature type="transmembrane region" description="Helical" evidence="8">
    <location>
        <begin position="212"/>
        <end position="231"/>
    </location>
</feature>
<evidence type="ECO:0000313" key="12">
    <source>
        <dbReference type="Proteomes" id="UP001138708"/>
    </source>
</evidence>
<dbReference type="GO" id="GO:0005886">
    <property type="term" value="C:plasma membrane"/>
    <property type="evidence" value="ECO:0007669"/>
    <property type="project" value="UniProtKB-SubCell"/>
</dbReference>
<dbReference type="Proteomes" id="UP000746741">
    <property type="component" value="Unassembled WGS sequence"/>
</dbReference>
<evidence type="ECO:0000256" key="7">
    <source>
        <dbReference type="ARBA" id="ARBA00024033"/>
    </source>
</evidence>
<evidence type="ECO:0000313" key="9">
    <source>
        <dbReference type="EMBL" id="MBR0660388.1"/>
    </source>
</evidence>
<name>A0A9X9WJ78_9PROT</name>
<evidence type="ECO:0000256" key="6">
    <source>
        <dbReference type="ARBA" id="ARBA00023136"/>
    </source>
</evidence>
<gene>
    <name evidence="10" type="ORF">GWK15_15330</name>
    <name evidence="9" type="ORF">GXW75_14095</name>
</gene>
<keyword evidence="2" id="KW-1003">Cell membrane</keyword>
<dbReference type="Proteomes" id="UP001138708">
    <property type="component" value="Unassembled WGS sequence"/>
</dbReference>
<reference evidence="10 11" key="2">
    <citation type="submission" date="2020-02" db="EMBL/GenBank/DDBJ databases">
        <authorList>
            <person name="Sun Q."/>
            <person name="Inoue M."/>
        </authorList>
    </citation>
    <scope>NUCLEOTIDE SEQUENCE [LARGE SCALE GENOMIC DNA]</scope>
    <source>
        <strain evidence="10 11">KCTC 22478</strain>
    </source>
</reference>
<dbReference type="AlphaFoldDB" id="A0A9X9WJ78"/>
<reference evidence="9" key="3">
    <citation type="journal article" date="2021" name="Syst. Appl. Microbiol.">
        <title>Roseomonas hellenica sp. nov., isolated from roots of wild-growing Alkanna tinctoria.</title>
        <authorList>
            <person name="Rat A."/>
            <person name="Naranjo H.D."/>
            <person name="Lebbe L."/>
            <person name="Cnockaert M."/>
            <person name="Krigas N."/>
            <person name="Grigoriadou K."/>
            <person name="Maloupa E."/>
            <person name="Willems A."/>
        </authorList>
    </citation>
    <scope>NUCLEOTIDE SEQUENCE</scope>
    <source>
        <strain evidence="9">LMG 31161</strain>
    </source>
</reference>
<dbReference type="InterPro" id="IPR018584">
    <property type="entry name" value="GT87"/>
</dbReference>
<keyword evidence="11" id="KW-1185">Reference proteome</keyword>
<evidence type="ECO:0000313" key="10">
    <source>
        <dbReference type="EMBL" id="NKE18324.1"/>
    </source>
</evidence>
<comment type="subcellular location">
    <subcellularLocation>
        <location evidence="1">Cell membrane</location>
        <topology evidence="1">Multi-pass membrane protein</topology>
    </subcellularLocation>
</comment>
<keyword evidence="6 8" id="KW-0472">Membrane</keyword>
<evidence type="ECO:0000256" key="4">
    <source>
        <dbReference type="ARBA" id="ARBA00022692"/>
    </source>
</evidence>
<feature type="transmembrane region" description="Helical" evidence="8">
    <location>
        <begin position="182"/>
        <end position="205"/>
    </location>
</feature>
<evidence type="ECO:0000256" key="1">
    <source>
        <dbReference type="ARBA" id="ARBA00004651"/>
    </source>
</evidence>
<dbReference type="GO" id="GO:0016758">
    <property type="term" value="F:hexosyltransferase activity"/>
    <property type="evidence" value="ECO:0007669"/>
    <property type="project" value="InterPro"/>
</dbReference>
<dbReference type="Pfam" id="PF09594">
    <property type="entry name" value="GT87"/>
    <property type="match status" value="1"/>
</dbReference>
<evidence type="ECO:0000256" key="5">
    <source>
        <dbReference type="ARBA" id="ARBA00022989"/>
    </source>
</evidence>